<reference evidence="1 2" key="1">
    <citation type="journal article" date="2024" name="Pathogens">
        <title>Characterization of a Novel Species of Legionella Isolated from a Healthcare Facility: Legionella resiliens sp. nov.</title>
        <authorList>
            <person name="Cristino S."/>
            <person name="Pascale M.R."/>
            <person name="Marino F."/>
            <person name="Derelitto C."/>
            <person name="Salaris S."/>
            <person name="Orsini M."/>
            <person name="Squarzoni S."/>
            <person name="Grottola A."/>
            <person name="Girolamini L."/>
        </authorList>
    </citation>
    <scope>NUCLEOTIDE SEQUENCE [LARGE SCALE GENOMIC DNA]</scope>
    <source>
        <strain evidence="1 2">8cVS16</strain>
    </source>
</reference>
<keyword evidence="2" id="KW-1185">Reference proteome</keyword>
<dbReference type="RefSeq" id="WP_232890972.1">
    <property type="nucleotide sequence ID" value="NZ_JAJSPM010000008.1"/>
</dbReference>
<name>A0ABS8X728_9GAMM</name>
<proteinExistence type="predicted"/>
<comment type="caution">
    <text evidence="1">The sequence shown here is derived from an EMBL/GenBank/DDBJ whole genome shotgun (WGS) entry which is preliminary data.</text>
</comment>
<dbReference type="Proteomes" id="UP001320170">
    <property type="component" value="Unassembled WGS sequence"/>
</dbReference>
<dbReference type="InterPro" id="IPR040808">
    <property type="entry name" value="DUF5630"/>
</dbReference>
<organism evidence="1 2">
    <name type="scientific">Legionella resiliens</name>
    <dbReference type="NCBI Taxonomy" id="2905958"/>
    <lineage>
        <taxon>Bacteria</taxon>
        <taxon>Pseudomonadati</taxon>
        <taxon>Pseudomonadota</taxon>
        <taxon>Gammaproteobacteria</taxon>
        <taxon>Legionellales</taxon>
        <taxon>Legionellaceae</taxon>
        <taxon>Legionella</taxon>
    </lineage>
</organism>
<protein>
    <submittedName>
        <fullName evidence="1">DUF5630 domain-containing protein</fullName>
    </submittedName>
</protein>
<evidence type="ECO:0000313" key="1">
    <source>
        <dbReference type="EMBL" id="MCE3532888.1"/>
    </source>
</evidence>
<dbReference type="Pfam" id="PF18632">
    <property type="entry name" value="DUF5630"/>
    <property type="match status" value="1"/>
</dbReference>
<dbReference type="EMBL" id="JAJTND010000004">
    <property type="protein sequence ID" value="MCE3532888.1"/>
    <property type="molecule type" value="Genomic_DNA"/>
</dbReference>
<evidence type="ECO:0000313" key="2">
    <source>
        <dbReference type="Proteomes" id="UP001320170"/>
    </source>
</evidence>
<gene>
    <name evidence="1" type="ORF">LXO92_10925</name>
</gene>
<accession>A0ABS8X728</accession>
<sequence>MNYMPFTEFLKLNKEELRTLNPLLVLIEQLQPSKMSVAPATSTLVSLIENIDLGLLIRATFTYPKLDALCKQSELIPFWNERWRLCGHAHNPVDENDKKAEVRAKTHEYKPQVTLHTFELLKGIFIYAQCNFHQSSGNPIYMSYAPAYLKCAAQLGYFPALNALYKNAFQRNKLAEALIYATQLAALYWTPGYLLCCLIYYKADNYKEALLNLLVAEKLMPFSDAMINNAYQGQSVNSILSSAGLTSLTAAKSYLAELSDLPMNYVTSSLYTKAKEIADNIIQKFNSEEVLNDDVADKNSIPAGSLQ</sequence>